<dbReference type="PANTHER" id="PTHR33365">
    <property type="entry name" value="YALI0B05434P"/>
    <property type="match status" value="1"/>
</dbReference>
<accession>A0A317WNC8</accession>
<dbReference type="PANTHER" id="PTHR33365:SF6">
    <property type="entry name" value="OXIDASE USTYA"/>
    <property type="match status" value="1"/>
</dbReference>
<dbReference type="InterPro" id="IPR021765">
    <property type="entry name" value="UstYa-like"/>
</dbReference>
<dbReference type="OrthoDB" id="3687641at2759"/>
<keyword evidence="2" id="KW-1133">Transmembrane helix</keyword>
<reference evidence="3 4" key="1">
    <citation type="submission" date="2016-12" db="EMBL/GenBank/DDBJ databases">
        <title>The genomes of Aspergillus section Nigri reveals drivers in fungal speciation.</title>
        <authorList>
            <consortium name="DOE Joint Genome Institute"/>
            <person name="Vesth T.C."/>
            <person name="Nybo J."/>
            <person name="Theobald S."/>
            <person name="Brandl J."/>
            <person name="Frisvad J.C."/>
            <person name="Nielsen K.F."/>
            <person name="Lyhne E.K."/>
            <person name="Kogle M.E."/>
            <person name="Kuo A."/>
            <person name="Riley R."/>
            <person name="Clum A."/>
            <person name="Nolan M."/>
            <person name="Lipzen A."/>
            <person name="Salamov A."/>
            <person name="Henrissat B."/>
            <person name="Wiebenga A."/>
            <person name="De Vries R.P."/>
            <person name="Grigoriev I.V."/>
            <person name="Mortensen U.H."/>
            <person name="Andersen M.R."/>
            <person name="Baker S.E."/>
        </authorList>
    </citation>
    <scope>NUCLEOTIDE SEQUENCE [LARGE SCALE GENOMIC DNA]</scope>
    <source>
        <strain evidence="3 4">CBS 115572</strain>
    </source>
</reference>
<evidence type="ECO:0000256" key="2">
    <source>
        <dbReference type="SAM" id="Phobius"/>
    </source>
</evidence>
<keyword evidence="2" id="KW-0472">Membrane</keyword>
<dbReference type="GeneID" id="37110270"/>
<evidence type="ECO:0000313" key="4">
    <source>
        <dbReference type="Proteomes" id="UP000246702"/>
    </source>
</evidence>
<organism evidence="3 4">
    <name type="scientific">Aspergillus sclerotioniger CBS 115572</name>
    <dbReference type="NCBI Taxonomy" id="1450535"/>
    <lineage>
        <taxon>Eukaryota</taxon>
        <taxon>Fungi</taxon>
        <taxon>Dikarya</taxon>
        <taxon>Ascomycota</taxon>
        <taxon>Pezizomycotina</taxon>
        <taxon>Eurotiomycetes</taxon>
        <taxon>Eurotiomycetidae</taxon>
        <taxon>Eurotiales</taxon>
        <taxon>Aspergillaceae</taxon>
        <taxon>Aspergillus</taxon>
        <taxon>Aspergillus subgen. Circumdati</taxon>
    </lineage>
</organism>
<comment type="similarity">
    <text evidence="1">Belongs to the ustYa family.</text>
</comment>
<comment type="caution">
    <text evidence="3">The sequence shown here is derived from an EMBL/GenBank/DDBJ whole genome shotgun (WGS) entry which is preliminary data.</text>
</comment>
<feature type="transmembrane region" description="Helical" evidence="2">
    <location>
        <begin position="35"/>
        <end position="56"/>
    </location>
</feature>
<name>A0A317WNC8_9EURO</name>
<proteinExistence type="inferred from homology"/>
<sequence>MYSYEKVHPEDSEQLLGSESERVVVNRPLSRAHRWTAIALVLGLVASLSLNAWWLLGQREGELDPDAAMAKQRSPYTGIAFDTHSPYSHHSEYTSENKTHANYMWENLDTDHMVIAPTQEWAQSKGLSESWPFPWDSNRSIYFVKVFHQLHCLKIMRKTFHEAWDDQDMSIPPEHIEHCLDSLRQDLMCKADDTPMPSLQLLNGGGEGQLMQCKNFDELVAWTQAPERNACYKRLTDYKPIVHSVERYAFCPADSPHFAKMNEYFEKHGHWADPFAE</sequence>
<dbReference type="Pfam" id="PF11807">
    <property type="entry name" value="UstYa"/>
    <property type="match status" value="1"/>
</dbReference>
<evidence type="ECO:0008006" key="5">
    <source>
        <dbReference type="Google" id="ProtNLM"/>
    </source>
</evidence>
<evidence type="ECO:0000313" key="3">
    <source>
        <dbReference type="EMBL" id="PWY87969.1"/>
    </source>
</evidence>
<protein>
    <recommendedName>
        <fullName evidence="5">Tat pathway signal sequence</fullName>
    </recommendedName>
</protein>
<dbReference type="Proteomes" id="UP000246702">
    <property type="component" value="Unassembled WGS sequence"/>
</dbReference>
<keyword evidence="2" id="KW-0812">Transmembrane</keyword>
<dbReference type="EMBL" id="MSFK01000013">
    <property type="protein sequence ID" value="PWY87969.1"/>
    <property type="molecule type" value="Genomic_DNA"/>
</dbReference>
<dbReference type="RefSeq" id="XP_025467752.1">
    <property type="nucleotide sequence ID" value="XM_025608127.1"/>
</dbReference>
<dbReference type="AlphaFoldDB" id="A0A317WNC8"/>
<evidence type="ECO:0000256" key="1">
    <source>
        <dbReference type="ARBA" id="ARBA00035112"/>
    </source>
</evidence>
<dbReference type="STRING" id="1450535.A0A317WNC8"/>
<dbReference type="GO" id="GO:0043386">
    <property type="term" value="P:mycotoxin biosynthetic process"/>
    <property type="evidence" value="ECO:0007669"/>
    <property type="project" value="InterPro"/>
</dbReference>
<gene>
    <name evidence="3" type="ORF">BO94DRAFT_465732</name>
</gene>
<keyword evidence="4" id="KW-1185">Reference proteome</keyword>